<dbReference type="Gene3D" id="3.40.50.620">
    <property type="entry name" value="HUPs"/>
    <property type="match status" value="1"/>
</dbReference>
<dbReference type="SUPFAM" id="SSF52402">
    <property type="entry name" value="Adenine nucleotide alpha hydrolases-like"/>
    <property type="match status" value="1"/>
</dbReference>
<dbReference type="RefSeq" id="WP_097154320.1">
    <property type="nucleotide sequence ID" value="NZ_OBEL01000003.1"/>
</dbReference>
<accession>A0A285PE08</accession>
<dbReference type="Pfam" id="PF00582">
    <property type="entry name" value="Usp"/>
    <property type="match status" value="1"/>
</dbReference>
<dbReference type="EMBL" id="OBEL01000003">
    <property type="protein sequence ID" value="SNZ19965.1"/>
    <property type="molecule type" value="Genomic_DNA"/>
</dbReference>
<dbReference type="Proteomes" id="UP000219439">
    <property type="component" value="Unassembled WGS sequence"/>
</dbReference>
<dbReference type="AlphaFoldDB" id="A0A285PE08"/>
<evidence type="ECO:0000313" key="2">
    <source>
        <dbReference type="EMBL" id="SNZ19965.1"/>
    </source>
</evidence>
<dbReference type="InterPro" id="IPR014729">
    <property type="entry name" value="Rossmann-like_a/b/a_fold"/>
</dbReference>
<evidence type="ECO:0000259" key="1">
    <source>
        <dbReference type="Pfam" id="PF00582"/>
    </source>
</evidence>
<keyword evidence="3" id="KW-1185">Reference proteome</keyword>
<name>A0A285PE08_9HYPH</name>
<sequence>MVTKRKSHEAGHRRKFLVVIDDTSECDRAVIYAARRAASTGGALTMLMVIEPGQFQHWLGVEEIMKAEAREAAEEVLARFDERVRAVAQISPESVIRDGMVAEQISDLINEDEDIAILVLAAATGSGDGPGPLVSSIANHANGAFHIPVTIVPGDLSDEDIEALA</sequence>
<dbReference type="OrthoDB" id="9813682at2"/>
<organism evidence="2 3">
    <name type="scientific">Cohaesibacter gelatinilyticus</name>
    <dbReference type="NCBI Taxonomy" id="372072"/>
    <lineage>
        <taxon>Bacteria</taxon>
        <taxon>Pseudomonadati</taxon>
        <taxon>Pseudomonadota</taxon>
        <taxon>Alphaproteobacteria</taxon>
        <taxon>Hyphomicrobiales</taxon>
        <taxon>Cohaesibacteraceae</taxon>
    </lineage>
</organism>
<dbReference type="InterPro" id="IPR006016">
    <property type="entry name" value="UspA"/>
</dbReference>
<dbReference type="CDD" id="cd00293">
    <property type="entry name" value="USP-like"/>
    <property type="match status" value="1"/>
</dbReference>
<gene>
    <name evidence="2" type="ORF">SAMN06265368_3061</name>
</gene>
<evidence type="ECO:0000313" key="3">
    <source>
        <dbReference type="Proteomes" id="UP000219439"/>
    </source>
</evidence>
<feature type="domain" description="UspA" evidence="1">
    <location>
        <begin position="13"/>
        <end position="153"/>
    </location>
</feature>
<reference evidence="2 3" key="1">
    <citation type="submission" date="2017-09" db="EMBL/GenBank/DDBJ databases">
        <authorList>
            <person name="Ehlers B."/>
            <person name="Leendertz F.H."/>
        </authorList>
    </citation>
    <scope>NUCLEOTIDE SEQUENCE [LARGE SCALE GENOMIC DNA]</scope>
    <source>
        <strain evidence="2 3">DSM 18289</strain>
    </source>
</reference>
<proteinExistence type="predicted"/>
<protein>
    <submittedName>
        <fullName evidence="2">Nucleotide-binding universal stress protein, UspA family</fullName>
    </submittedName>
</protein>